<dbReference type="PANTHER" id="PTHR37625">
    <property type="entry name" value="OUTER MEMBRANE LIPOPROTEIN-RELATED"/>
    <property type="match status" value="1"/>
</dbReference>
<gene>
    <name evidence="2" type="ORF">GGQ91_005150</name>
</gene>
<evidence type="ECO:0000313" key="3">
    <source>
        <dbReference type="Proteomes" id="UP000565455"/>
    </source>
</evidence>
<dbReference type="PANTHER" id="PTHR37625:SF5">
    <property type="entry name" value="LIPOPROTEIN"/>
    <property type="match status" value="1"/>
</dbReference>
<name>A0ABR6DIU4_9HYPH</name>
<dbReference type="Pfam" id="PF12790">
    <property type="entry name" value="T6SS-SciN"/>
    <property type="match status" value="1"/>
</dbReference>
<sequence length="182" mass="20133">MRRVMPPRTLLLSVVVVGCLAACTPLQTIQGATKMGQIMMNPDMPIGRPKDQPSKATIAIYVEEDANKNAFGQAAPVDVWLFQLSDDTRLRTLDFATLSASPKDALGTSYVSHKEKQVEPGKSKVIDDWKIEEETSSIGVAVGYKDIDHINWRSLDEIKPKGETYKIVVAVRGRNVAIQTHR</sequence>
<feature type="signal peptide" evidence="1">
    <location>
        <begin position="1"/>
        <end position="21"/>
    </location>
</feature>
<comment type="caution">
    <text evidence="2">The sequence shown here is derived from an EMBL/GenBank/DDBJ whole genome shotgun (WGS) entry which is preliminary data.</text>
</comment>
<dbReference type="GeneID" id="96606742"/>
<dbReference type="InterPro" id="IPR038706">
    <property type="entry name" value="Type_VI_SciN-like_sf"/>
</dbReference>
<dbReference type="PROSITE" id="PS51257">
    <property type="entry name" value="PROKAR_LIPOPROTEIN"/>
    <property type="match status" value="1"/>
</dbReference>
<organism evidence="2 3">
    <name type="scientific">Methylobacterium fujisawaense</name>
    <dbReference type="NCBI Taxonomy" id="107400"/>
    <lineage>
        <taxon>Bacteria</taxon>
        <taxon>Pseudomonadati</taxon>
        <taxon>Pseudomonadota</taxon>
        <taxon>Alphaproteobacteria</taxon>
        <taxon>Hyphomicrobiales</taxon>
        <taxon>Methylobacteriaceae</taxon>
        <taxon>Methylobacterium</taxon>
    </lineage>
</organism>
<dbReference type="Gene3D" id="2.60.40.4150">
    <property type="entry name" value="Type VI secretion system, lipoprotein SciN"/>
    <property type="match status" value="1"/>
</dbReference>
<protein>
    <submittedName>
        <fullName evidence="2">Type VI secretion system protein VasD</fullName>
    </submittedName>
</protein>
<dbReference type="EMBL" id="JACJIM010000010">
    <property type="protein sequence ID" value="MBA9065727.1"/>
    <property type="molecule type" value="Genomic_DNA"/>
</dbReference>
<dbReference type="RefSeq" id="WP_182593103.1">
    <property type="nucleotide sequence ID" value="NZ_JACJIM010000010.1"/>
</dbReference>
<dbReference type="Proteomes" id="UP000565455">
    <property type="component" value="Unassembled WGS sequence"/>
</dbReference>
<keyword evidence="3" id="KW-1185">Reference proteome</keyword>
<dbReference type="NCBIfam" id="TIGR03352">
    <property type="entry name" value="VI_chp_3"/>
    <property type="match status" value="1"/>
</dbReference>
<reference evidence="2 3" key="1">
    <citation type="submission" date="2020-08" db="EMBL/GenBank/DDBJ databases">
        <title>Genomic Encyclopedia of Type Strains, Phase IV (KMG-IV): sequencing the most valuable type-strain genomes for metagenomic binning, comparative biology and taxonomic classification.</title>
        <authorList>
            <person name="Goeker M."/>
        </authorList>
    </citation>
    <scope>NUCLEOTIDE SEQUENCE [LARGE SCALE GENOMIC DNA]</scope>
    <source>
        <strain evidence="2 3">DSM 5686</strain>
    </source>
</reference>
<dbReference type="InterPro" id="IPR017734">
    <property type="entry name" value="T6SS_SciN"/>
</dbReference>
<keyword evidence="1" id="KW-0732">Signal</keyword>
<feature type="chain" id="PRO_5047209028" evidence="1">
    <location>
        <begin position="22"/>
        <end position="182"/>
    </location>
</feature>
<proteinExistence type="predicted"/>
<evidence type="ECO:0000313" key="2">
    <source>
        <dbReference type="EMBL" id="MBA9065727.1"/>
    </source>
</evidence>
<evidence type="ECO:0000256" key="1">
    <source>
        <dbReference type="SAM" id="SignalP"/>
    </source>
</evidence>
<accession>A0ABR6DIU4</accession>